<dbReference type="EMBL" id="KN824278">
    <property type="protein sequence ID" value="KIM33356.1"/>
    <property type="molecule type" value="Genomic_DNA"/>
</dbReference>
<name>A0A0C3BPI7_SERVB</name>
<evidence type="ECO:0000313" key="2">
    <source>
        <dbReference type="EMBL" id="KIM33356.1"/>
    </source>
</evidence>
<proteinExistence type="predicted"/>
<gene>
    <name evidence="2" type="ORF">M408DRAFT_153256</name>
</gene>
<dbReference type="STRING" id="933852.A0A0C3BPI7"/>
<protein>
    <submittedName>
        <fullName evidence="2">Uncharacterized protein</fullName>
    </submittedName>
</protein>
<feature type="compositionally biased region" description="Low complexity" evidence="1">
    <location>
        <begin position="16"/>
        <end position="36"/>
    </location>
</feature>
<evidence type="ECO:0000256" key="1">
    <source>
        <dbReference type="SAM" id="MobiDB-lite"/>
    </source>
</evidence>
<accession>A0A0C3BPI7</accession>
<dbReference type="Proteomes" id="UP000054097">
    <property type="component" value="Unassembled WGS sequence"/>
</dbReference>
<reference evidence="3" key="2">
    <citation type="submission" date="2015-01" db="EMBL/GenBank/DDBJ databases">
        <title>Evolutionary Origins and Diversification of the Mycorrhizal Mutualists.</title>
        <authorList>
            <consortium name="DOE Joint Genome Institute"/>
            <consortium name="Mycorrhizal Genomics Consortium"/>
            <person name="Kohler A."/>
            <person name="Kuo A."/>
            <person name="Nagy L.G."/>
            <person name="Floudas D."/>
            <person name="Copeland A."/>
            <person name="Barry K.W."/>
            <person name="Cichocki N."/>
            <person name="Veneault-Fourrey C."/>
            <person name="LaButti K."/>
            <person name="Lindquist E.A."/>
            <person name="Lipzen A."/>
            <person name="Lundell T."/>
            <person name="Morin E."/>
            <person name="Murat C."/>
            <person name="Riley R."/>
            <person name="Ohm R."/>
            <person name="Sun H."/>
            <person name="Tunlid A."/>
            <person name="Henrissat B."/>
            <person name="Grigoriev I.V."/>
            <person name="Hibbett D.S."/>
            <person name="Martin F."/>
        </authorList>
    </citation>
    <scope>NUCLEOTIDE SEQUENCE [LARGE SCALE GENOMIC DNA]</scope>
    <source>
        <strain evidence="3">MAFF 305830</strain>
    </source>
</reference>
<keyword evidence="3" id="KW-1185">Reference proteome</keyword>
<feature type="region of interest" description="Disordered" evidence="1">
    <location>
        <begin position="1"/>
        <end position="38"/>
    </location>
</feature>
<evidence type="ECO:0000313" key="3">
    <source>
        <dbReference type="Proteomes" id="UP000054097"/>
    </source>
</evidence>
<dbReference type="PANTHER" id="PTHR37332:SF1">
    <property type="entry name" value="ELMO DOMAIN-CONTAINING PROTEIN"/>
    <property type="match status" value="1"/>
</dbReference>
<dbReference type="PANTHER" id="PTHR37332">
    <property type="entry name" value="EXPRESSED PROTEIN"/>
    <property type="match status" value="1"/>
</dbReference>
<dbReference type="OrthoDB" id="14339at2759"/>
<sequence length="431" mass="46808">MQDSRPQIRRKSSAGTLLSFRSPSSSSNPLSSSNTLAMYPNSVQMGGFIATQSVPSAPTIQTPEPNGSLTSPASSTNPQSSRDWDSQSATNFSESTHSTSTNGVIAASMISMGLPPNQMDLMRDTVNKRIMTLTYLRSTHEGKMYWFNTVLLTREELSEQFNQPSTKKRAYRFAVLAMSLASLFDIQTPSEYLKALTALMTEYEAFQDETIKPKAKRRNIFRASKLPKRPGGSEYAGATYDASDNYLLTPNIPFQLDYHQTVISLADILSETYQKLLRNIVPFGPPVPNGEPSRQGAQTPGLYGQLAVSQGAGTPQMFGPLGVITPYPGLTSLWPGGTPPADEMGEGSLWSLASSGPTINVAAYHSTTSVIKELEGVKLIDGKLKKIIASLLKELDTFARGAIKAELESLDPLLKNLVLSDQMQGDGGEEY</sequence>
<organism evidence="2 3">
    <name type="scientific">Serendipita vermifera MAFF 305830</name>
    <dbReference type="NCBI Taxonomy" id="933852"/>
    <lineage>
        <taxon>Eukaryota</taxon>
        <taxon>Fungi</taxon>
        <taxon>Dikarya</taxon>
        <taxon>Basidiomycota</taxon>
        <taxon>Agaricomycotina</taxon>
        <taxon>Agaricomycetes</taxon>
        <taxon>Sebacinales</taxon>
        <taxon>Serendipitaceae</taxon>
        <taxon>Serendipita</taxon>
    </lineage>
</organism>
<reference evidence="2 3" key="1">
    <citation type="submission" date="2014-04" db="EMBL/GenBank/DDBJ databases">
        <authorList>
            <consortium name="DOE Joint Genome Institute"/>
            <person name="Kuo A."/>
            <person name="Zuccaro A."/>
            <person name="Kohler A."/>
            <person name="Nagy L.G."/>
            <person name="Floudas D."/>
            <person name="Copeland A."/>
            <person name="Barry K.W."/>
            <person name="Cichocki N."/>
            <person name="Veneault-Fourrey C."/>
            <person name="LaButti K."/>
            <person name="Lindquist E.A."/>
            <person name="Lipzen A."/>
            <person name="Lundell T."/>
            <person name="Morin E."/>
            <person name="Murat C."/>
            <person name="Sun H."/>
            <person name="Tunlid A."/>
            <person name="Henrissat B."/>
            <person name="Grigoriev I.V."/>
            <person name="Hibbett D.S."/>
            <person name="Martin F."/>
            <person name="Nordberg H.P."/>
            <person name="Cantor M.N."/>
            <person name="Hua S.X."/>
        </authorList>
    </citation>
    <scope>NUCLEOTIDE SEQUENCE [LARGE SCALE GENOMIC DNA]</scope>
    <source>
        <strain evidence="2 3">MAFF 305830</strain>
    </source>
</reference>
<dbReference type="HOGENOM" id="CLU_017096_3_0_1"/>
<dbReference type="AlphaFoldDB" id="A0A0C3BPI7"/>
<feature type="region of interest" description="Disordered" evidence="1">
    <location>
        <begin position="55"/>
        <end position="100"/>
    </location>
</feature>